<dbReference type="RefSeq" id="WP_012243174.1">
    <property type="nucleotide sequence ID" value="NZ_JACAOE010000002.1"/>
</dbReference>
<dbReference type="Gene3D" id="3.90.79.10">
    <property type="entry name" value="Nucleoside Triphosphate Pyrophosphohydrolase"/>
    <property type="match status" value="1"/>
</dbReference>
<dbReference type="EMBL" id="VKID01000002">
    <property type="protein sequence ID" value="TRX99214.1"/>
    <property type="molecule type" value="Genomic_DNA"/>
</dbReference>
<dbReference type="PANTHER" id="PTHR43758:SF2">
    <property type="entry name" value="OXIDIZED PURINE NUCLEOSIDE TRIPHOSPHATE HYDROLASE"/>
    <property type="match status" value="1"/>
</dbReference>
<protein>
    <submittedName>
        <fullName evidence="7">8-oxo-dGTP diphosphatase</fullName>
    </submittedName>
</protein>
<evidence type="ECO:0000256" key="3">
    <source>
        <dbReference type="ARBA" id="ARBA00022723"/>
    </source>
</evidence>
<dbReference type="PROSITE" id="PS00893">
    <property type="entry name" value="NUDIX_BOX"/>
    <property type="match status" value="1"/>
</dbReference>
<dbReference type="InterPro" id="IPR003562">
    <property type="entry name" value="Mutator_MutX_prot"/>
</dbReference>
<dbReference type="GO" id="GO:0046872">
    <property type="term" value="F:metal ion binding"/>
    <property type="evidence" value="ECO:0007669"/>
    <property type="project" value="UniProtKB-KW"/>
</dbReference>
<dbReference type="CDD" id="cd18886">
    <property type="entry name" value="NUDIX_MutT_Nudt1"/>
    <property type="match status" value="1"/>
</dbReference>
<dbReference type="Proteomes" id="UP000315938">
    <property type="component" value="Unassembled WGS sequence"/>
</dbReference>
<dbReference type="PROSITE" id="PS51462">
    <property type="entry name" value="NUDIX"/>
    <property type="match status" value="1"/>
</dbReference>
<evidence type="ECO:0000259" key="6">
    <source>
        <dbReference type="PROSITE" id="PS51462"/>
    </source>
</evidence>
<dbReference type="GO" id="GO:0005737">
    <property type="term" value="C:cytoplasm"/>
    <property type="evidence" value="ECO:0007669"/>
    <property type="project" value="TreeGrafter"/>
</dbReference>
<proteinExistence type="inferred from homology"/>
<accession>A0A553IG84</accession>
<dbReference type="GO" id="GO:0008413">
    <property type="term" value="F:8-oxo-7,8-dihydroguanosine triphosphate pyrophosphatase activity"/>
    <property type="evidence" value="ECO:0007669"/>
    <property type="project" value="InterPro"/>
</dbReference>
<keyword evidence="3" id="KW-0479">Metal-binding</keyword>
<keyword evidence="5" id="KW-0460">Magnesium</keyword>
<dbReference type="GeneID" id="41339382"/>
<reference evidence="7 8" key="1">
    <citation type="submission" date="2019-07" db="EMBL/GenBank/DDBJ databases">
        <title>Genome sequence of Acholeplasma laidlawii strain with increased resistance to erythromycin.</title>
        <authorList>
            <person name="Medvedeva E.S."/>
            <person name="Baranova N.B."/>
            <person name="Siniagina M.N."/>
            <person name="Mouzykantov A."/>
            <person name="Chernova O.A."/>
            <person name="Chernov V.M."/>
        </authorList>
    </citation>
    <scope>NUCLEOTIDE SEQUENCE [LARGE SCALE GENOMIC DNA]</scope>
    <source>
        <strain evidence="7 8">PG8REry</strain>
    </source>
</reference>
<sequence>MKRTVLIYIEQNHKYLLIHKQKKDMNYNKYMGVGGKIESDESPIEAAIREAFEETGLVIKPIFKGNIYFHSKDYKEHMILYKALEFKGVLKSSEEGNLTWVEKDKLRQLPMWEGDYYFLEKLDQEEPFQMHLYYDQDKLIHVSEIETILNK</sequence>
<evidence type="ECO:0000256" key="5">
    <source>
        <dbReference type="ARBA" id="ARBA00022842"/>
    </source>
</evidence>
<comment type="cofactor">
    <cofactor evidence="1">
        <name>Mg(2+)</name>
        <dbReference type="ChEBI" id="CHEBI:18420"/>
    </cofactor>
</comment>
<evidence type="ECO:0000313" key="8">
    <source>
        <dbReference type="Proteomes" id="UP000315938"/>
    </source>
</evidence>
<evidence type="ECO:0000256" key="4">
    <source>
        <dbReference type="ARBA" id="ARBA00022801"/>
    </source>
</evidence>
<evidence type="ECO:0000256" key="2">
    <source>
        <dbReference type="ARBA" id="ARBA00005582"/>
    </source>
</evidence>
<dbReference type="SUPFAM" id="SSF55811">
    <property type="entry name" value="Nudix"/>
    <property type="match status" value="1"/>
</dbReference>
<dbReference type="PRINTS" id="PR01402">
    <property type="entry name" value="MUTATORMUTX"/>
</dbReference>
<keyword evidence="4" id="KW-0378">Hydrolase</keyword>
<gene>
    <name evidence="7" type="ORF">FNV44_05780</name>
</gene>
<organism evidence="7 8">
    <name type="scientific">Acholeplasma laidlawii</name>
    <dbReference type="NCBI Taxonomy" id="2148"/>
    <lineage>
        <taxon>Bacteria</taxon>
        <taxon>Bacillati</taxon>
        <taxon>Mycoplasmatota</taxon>
        <taxon>Mollicutes</taxon>
        <taxon>Acholeplasmatales</taxon>
        <taxon>Acholeplasmataceae</taxon>
        <taxon>Acholeplasma</taxon>
    </lineage>
</organism>
<dbReference type="AlphaFoldDB" id="A0A553IG84"/>
<dbReference type="PANTHER" id="PTHR43758">
    <property type="entry name" value="7,8-DIHYDRO-8-OXOGUANINE TRIPHOSPHATASE"/>
    <property type="match status" value="1"/>
</dbReference>
<dbReference type="GO" id="GO:0006281">
    <property type="term" value="P:DNA repair"/>
    <property type="evidence" value="ECO:0007669"/>
    <property type="project" value="InterPro"/>
</dbReference>
<comment type="caution">
    <text evidence="7">The sequence shown here is derived from an EMBL/GenBank/DDBJ whole genome shotgun (WGS) entry which is preliminary data.</text>
</comment>
<name>A0A553IG84_ACHLA</name>
<dbReference type="OMA" id="MIEATLC"/>
<evidence type="ECO:0000313" key="7">
    <source>
        <dbReference type="EMBL" id="TRX99214.1"/>
    </source>
</evidence>
<evidence type="ECO:0000256" key="1">
    <source>
        <dbReference type="ARBA" id="ARBA00001946"/>
    </source>
</evidence>
<dbReference type="Pfam" id="PF00293">
    <property type="entry name" value="NUDIX"/>
    <property type="match status" value="1"/>
</dbReference>
<dbReference type="InterPro" id="IPR000086">
    <property type="entry name" value="NUDIX_hydrolase_dom"/>
</dbReference>
<comment type="similarity">
    <text evidence="2">Belongs to the Nudix hydrolase family.</text>
</comment>
<feature type="domain" description="Nudix hydrolase" evidence="6">
    <location>
        <begin position="1"/>
        <end position="124"/>
    </location>
</feature>
<dbReference type="InterPro" id="IPR020084">
    <property type="entry name" value="NUDIX_hydrolase_CS"/>
</dbReference>
<dbReference type="InterPro" id="IPR015797">
    <property type="entry name" value="NUDIX_hydrolase-like_dom_sf"/>
</dbReference>